<gene>
    <name evidence="1" type="ORF">ATSB10_20690</name>
</gene>
<dbReference type="OrthoDB" id="7871330at2"/>
<name>A0A160N137_9GAMM</name>
<dbReference type="EMBL" id="CP014841">
    <property type="protein sequence ID" value="AND69523.1"/>
    <property type="molecule type" value="Genomic_DNA"/>
</dbReference>
<proteinExistence type="predicted"/>
<dbReference type="AlphaFoldDB" id="A0A160N137"/>
<dbReference type="STRING" id="445710.ATSB10_20690"/>
<reference evidence="1 2" key="1">
    <citation type="submission" date="2016-02" db="EMBL/GenBank/DDBJ databases">
        <title>Complete genome sequencing and analysis of ATSB10, Dyella thiooxydans isolated from rhizosphere soil of sunflower (Helianthus annuus L.).</title>
        <authorList>
            <person name="Lee Y."/>
            <person name="Hwangbo K."/>
            <person name="Chung H."/>
            <person name="Yoo J."/>
            <person name="Kim K.Y."/>
            <person name="Sa T.M."/>
            <person name="Um Y."/>
            <person name="Madhaiyan M."/>
        </authorList>
    </citation>
    <scope>NUCLEOTIDE SEQUENCE [LARGE SCALE GENOMIC DNA]</scope>
    <source>
        <strain evidence="1 2">ATSB10</strain>
    </source>
</reference>
<evidence type="ECO:0000313" key="1">
    <source>
        <dbReference type="EMBL" id="AND69523.1"/>
    </source>
</evidence>
<dbReference type="PATRIC" id="fig|445710.3.peg.2067"/>
<keyword evidence="2" id="KW-1185">Reference proteome</keyword>
<evidence type="ECO:0000313" key="2">
    <source>
        <dbReference type="Proteomes" id="UP000077255"/>
    </source>
</evidence>
<organism evidence="1 2">
    <name type="scientific">Dyella thiooxydans</name>
    <dbReference type="NCBI Taxonomy" id="445710"/>
    <lineage>
        <taxon>Bacteria</taxon>
        <taxon>Pseudomonadati</taxon>
        <taxon>Pseudomonadota</taxon>
        <taxon>Gammaproteobacteria</taxon>
        <taxon>Lysobacterales</taxon>
        <taxon>Rhodanobacteraceae</taxon>
        <taxon>Dyella</taxon>
    </lineage>
</organism>
<dbReference type="Proteomes" id="UP000077255">
    <property type="component" value="Chromosome"/>
</dbReference>
<protein>
    <submittedName>
        <fullName evidence="1">Uncharacterized protein</fullName>
    </submittedName>
</protein>
<sequence length="135" mass="14622">MAEITSRSAITTTKHHPTQMKVETIGLGKAVEWDGKDIVPELDAVPVCSWWSGGVTITPEDVEGGVSPTITSRFDVVAARSAEGPERRTRWVPAGTAMGLESGHFNADLQQLPAGSWWDGKLRLFPAREKGKPGR</sequence>
<dbReference type="KEGG" id="dtx:ATSB10_20690"/>
<dbReference type="RefSeq" id="WP_063672498.1">
    <property type="nucleotide sequence ID" value="NZ_CP014841.1"/>
</dbReference>
<accession>A0A160N137</accession>